<evidence type="ECO:0000256" key="1">
    <source>
        <dbReference type="ARBA" id="ARBA00000085"/>
    </source>
</evidence>
<comment type="catalytic activity">
    <reaction evidence="1">
        <text>ATP + protein L-histidine = ADP + protein N-phospho-L-histidine.</text>
        <dbReference type="EC" id="2.7.13.3"/>
    </reaction>
</comment>
<dbReference type="InterPro" id="IPR036890">
    <property type="entry name" value="HATPase_C_sf"/>
</dbReference>
<dbReference type="PANTHER" id="PTHR42878">
    <property type="entry name" value="TWO-COMPONENT HISTIDINE KINASE"/>
    <property type="match status" value="1"/>
</dbReference>
<accession>A0ABP6BKC2</accession>
<dbReference type="InterPro" id="IPR003594">
    <property type="entry name" value="HATPase_dom"/>
</dbReference>
<dbReference type="Pfam" id="PF01590">
    <property type="entry name" value="GAF"/>
    <property type="match status" value="1"/>
</dbReference>
<evidence type="ECO:0000256" key="2">
    <source>
        <dbReference type="ARBA" id="ARBA00004236"/>
    </source>
</evidence>
<dbReference type="EC" id="2.7.13.3" evidence="3"/>
<dbReference type="Gene3D" id="1.10.287.130">
    <property type="match status" value="1"/>
</dbReference>
<dbReference type="InterPro" id="IPR036097">
    <property type="entry name" value="HisK_dim/P_sf"/>
</dbReference>
<evidence type="ECO:0000256" key="8">
    <source>
        <dbReference type="ARBA" id="ARBA00039401"/>
    </source>
</evidence>
<evidence type="ECO:0000256" key="3">
    <source>
        <dbReference type="ARBA" id="ARBA00012438"/>
    </source>
</evidence>
<dbReference type="SMART" id="SM00065">
    <property type="entry name" value="GAF"/>
    <property type="match status" value="1"/>
</dbReference>
<dbReference type="SMART" id="SM00388">
    <property type="entry name" value="HisKA"/>
    <property type="match status" value="1"/>
</dbReference>
<dbReference type="SUPFAM" id="SSF47384">
    <property type="entry name" value="Homodimeric domain of signal transducing histidine kinase"/>
    <property type="match status" value="1"/>
</dbReference>
<keyword evidence="7" id="KW-0902">Two-component regulatory system</keyword>
<feature type="domain" description="Histidine kinase" evidence="9">
    <location>
        <begin position="183"/>
        <end position="392"/>
    </location>
</feature>
<evidence type="ECO:0000256" key="5">
    <source>
        <dbReference type="ARBA" id="ARBA00022679"/>
    </source>
</evidence>
<dbReference type="PANTHER" id="PTHR42878:SF15">
    <property type="entry name" value="BACTERIOPHYTOCHROME"/>
    <property type="match status" value="1"/>
</dbReference>
<dbReference type="CDD" id="cd00082">
    <property type="entry name" value="HisKA"/>
    <property type="match status" value="1"/>
</dbReference>
<dbReference type="PRINTS" id="PR00344">
    <property type="entry name" value="BCTRLSENSOR"/>
</dbReference>
<keyword evidence="5" id="KW-0808">Transferase</keyword>
<keyword evidence="4" id="KW-0597">Phosphoprotein</keyword>
<dbReference type="EMBL" id="BAAARI010000007">
    <property type="protein sequence ID" value="GAA2573762.1"/>
    <property type="molecule type" value="Genomic_DNA"/>
</dbReference>
<dbReference type="CDD" id="cd00075">
    <property type="entry name" value="HATPase"/>
    <property type="match status" value="1"/>
</dbReference>
<protein>
    <recommendedName>
        <fullName evidence="8">Sensor-like histidine kinase SenX3</fullName>
        <ecNumber evidence="3">2.7.13.3</ecNumber>
    </recommendedName>
</protein>
<sequence>MTVQEVISEYDVLGNPPDALRSVVELAAFVAEVPMATINIITDDAQHQLAAVGFDAAICRREDSMCALNLHLGQPVAVADASEDPRYRSNPFVTGELGDVRFYANHPLVLAGETIGTLCVFDTVPREINEHRTALLAVLAARIVDILELERRTRYLRTVLQRAEELRDELRRSNDHLSAFAGQISHDLAGPLTSVTMSLHLLQEQFAEELKVPPSVENWVATGIRGTSRMQEMIRDILAFARLGGVLNLAPTDLGQLAHDVRADLGVTDDDPRITIGELPVVTGDATQLRAVLQNLLSNALKFGGTDPRVDLRAQRTPEGWRIEVSDRGPGIDPADVERVFEPLVRANTEVEGTGIGLSTCRRIVQAHGGSIGIQPREGGGTTAWFQLPASGD</sequence>
<dbReference type="Gene3D" id="3.30.565.10">
    <property type="entry name" value="Histidine kinase-like ATPase, C-terminal domain"/>
    <property type="match status" value="1"/>
</dbReference>
<evidence type="ECO:0000256" key="7">
    <source>
        <dbReference type="ARBA" id="ARBA00023012"/>
    </source>
</evidence>
<comment type="subcellular location">
    <subcellularLocation>
        <location evidence="2">Cell membrane</location>
    </subcellularLocation>
</comment>
<evidence type="ECO:0000259" key="9">
    <source>
        <dbReference type="PROSITE" id="PS50109"/>
    </source>
</evidence>
<dbReference type="PROSITE" id="PS50109">
    <property type="entry name" value="HIS_KIN"/>
    <property type="match status" value="1"/>
</dbReference>
<keyword evidence="11" id="KW-1185">Reference proteome</keyword>
<keyword evidence="6" id="KW-0418">Kinase</keyword>
<dbReference type="InterPro" id="IPR004358">
    <property type="entry name" value="Sig_transdc_His_kin-like_C"/>
</dbReference>
<dbReference type="InterPro" id="IPR003018">
    <property type="entry name" value="GAF"/>
</dbReference>
<evidence type="ECO:0000313" key="10">
    <source>
        <dbReference type="EMBL" id="GAA2573762.1"/>
    </source>
</evidence>
<proteinExistence type="predicted"/>
<dbReference type="InterPro" id="IPR005467">
    <property type="entry name" value="His_kinase_dom"/>
</dbReference>
<dbReference type="Gene3D" id="3.30.450.40">
    <property type="match status" value="1"/>
</dbReference>
<comment type="caution">
    <text evidence="10">The sequence shown here is derived from an EMBL/GenBank/DDBJ whole genome shotgun (WGS) entry which is preliminary data.</text>
</comment>
<dbReference type="InterPro" id="IPR003661">
    <property type="entry name" value="HisK_dim/P_dom"/>
</dbReference>
<dbReference type="SUPFAM" id="SSF55874">
    <property type="entry name" value="ATPase domain of HSP90 chaperone/DNA topoisomerase II/histidine kinase"/>
    <property type="match status" value="1"/>
</dbReference>
<dbReference type="SUPFAM" id="SSF55781">
    <property type="entry name" value="GAF domain-like"/>
    <property type="match status" value="1"/>
</dbReference>
<dbReference type="SMART" id="SM00387">
    <property type="entry name" value="HATPase_c"/>
    <property type="match status" value="1"/>
</dbReference>
<reference evidence="11" key="1">
    <citation type="journal article" date="2019" name="Int. J. Syst. Evol. Microbiol.">
        <title>The Global Catalogue of Microorganisms (GCM) 10K type strain sequencing project: providing services to taxonomists for standard genome sequencing and annotation.</title>
        <authorList>
            <consortium name="The Broad Institute Genomics Platform"/>
            <consortium name="The Broad Institute Genome Sequencing Center for Infectious Disease"/>
            <person name="Wu L."/>
            <person name="Ma J."/>
        </authorList>
    </citation>
    <scope>NUCLEOTIDE SEQUENCE [LARGE SCALE GENOMIC DNA]</scope>
    <source>
        <strain evidence="11">JCM 16365</strain>
    </source>
</reference>
<dbReference type="InterPro" id="IPR050351">
    <property type="entry name" value="BphY/WalK/GraS-like"/>
</dbReference>
<organism evidence="10 11">
    <name type="scientific">Microbacterium binotii</name>
    <dbReference type="NCBI Taxonomy" id="462710"/>
    <lineage>
        <taxon>Bacteria</taxon>
        <taxon>Bacillati</taxon>
        <taxon>Actinomycetota</taxon>
        <taxon>Actinomycetes</taxon>
        <taxon>Micrococcales</taxon>
        <taxon>Microbacteriaceae</taxon>
        <taxon>Microbacterium</taxon>
    </lineage>
</organism>
<dbReference type="Proteomes" id="UP001500274">
    <property type="component" value="Unassembled WGS sequence"/>
</dbReference>
<dbReference type="InterPro" id="IPR029016">
    <property type="entry name" value="GAF-like_dom_sf"/>
</dbReference>
<name>A0ABP6BKC2_9MICO</name>
<dbReference type="Pfam" id="PF02518">
    <property type="entry name" value="HATPase_c"/>
    <property type="match status" value="1"/>
</dbReference>
<evidence type="ECO:0000256" key="6">
    <source>
        <dbReference type="ARBA" id="ARBA00022777"/>
    </source>
</evidence>
<dbReference type="RefSeq" id="WP_344227568.1">
    <property type="nucleotide sequence ID" value="NZ_BAAARI010000007.1"/>
</dbReference>
<gene>
    <name evidence="10" type="ORF">GCM10009862_10850</name>
</gene>
<dbReference type="Pfam" id="PF00512">
    <property type="entry name" value="HisKA"/>
    <property type="match status" value="1"/>
</dbReference>
<evidence type="ECO:0000313" key="11">
    <source>
        <dbReference type="Proteomes" id="UP001500274"/>
    </source>
</evidence>
<evidence type="ECO:0000256" key="4">
    <source>
        <dbReference type="ARBA" id="ARBA00022553"/>
    </source>
</evidence>